<keyword evidence="11 12" id="KW-0407">Ion channel</keyword>
<dbReference type="GO" id="GO:0005886">
    <property type="term" value="C:plasma membrane"/>
    <property type="evidence" value="ECO:0007669"/>
    <property type="project" value="TreeGrafter"/>
</dbReference>
<keyword evidence="5 12" id="KW-0812">Transmembrane</keyword>
<evidence type="ECO:0000256" key="1">
    <source>
        <dbReference type="ARBA" id="ARBA00004141"/>
    </source>
</evidence>
<evidence type="ECO:0000256" key="6">
    <source>
        <dbReference type="ARBA" id="ARBA00022989"/>
    </source>
</evidence>
<sequence length="419" mass="47537">MVMGKKVSIAREVYCREADIQFEDEGETVGVGPVTVKFLQRFSGHGLSRSAYIDSSRLRKTVWLLVFVIASGYMVSGIIEVLMAFMSGVKTTSTKVHHPKSIHSDFKLDPAGSCLTFNFNGAREGHSRKKGKSSSTNGMRITEGLQLILTSRVANGFRLLIRHPGMQYLDELEKGYEVNLGTISHVPTKKVVLQRLLPDEGGNCAPDTYLEKRFDMNMFNLEYKYAPNRGDVFLVVQLSADESRRGVTPAFHLLDGRGEKEEHERQRAEKQDFLSTSEVCYFRLNSLLIEQWLNDDTSVYRENLAVVNVYYESFAVEIITEHLQYPWSTFIGTLGGILGLYTGLSFISILEVMEWIFNIIFHGWRKPRHEVMGPKRRVLITWTDKKGEPEFRGPLVYTLSPLKETQNAGFDLASAQRPS</sequence>
<evidence type="ECO:0000256" key="5">
    <source>
        <dbReference type="ARBA" id="ARBA00022692"/>
    </source>
</evidence>
<feature type="transmembrane region" description="Helical" evidence="13">
    <location>
        <begin position="62"/>
        <end position="86"/>
    </location>
</feature>
<dbReference type="OrthoDB" id="6436100at2759"/>
<keyword evidence="8 12" id="KW-0406">Ion transport</keyword>
<evidence type="ECO:0000313" key="14">
    <source>
        <dbReference type="EMBL" id="CAD7253999.1"/>
    </source>
</evidence>
<dbReference type="AlphaFoldDB" id="A0A7R9AGR6"/>
<dbReference type="EMBL" id="CAJPEV010007392">
    <property type="protein sequence ID" value="CAG0904736.1"/>
    <property type="molecule type" value="Genomic_DNA"/>
</dbReference>
<keyword evidence="6 13" id="KW-1133">Transmembrane helix</keyword>
<evidence type="ECO:0000256" key="3">
    <source>
        <dbReference type="ARBA" id="ARBA00022448"/>
    </source>
</evidence>
<comment type="similarity">
    <text evidence="2 12">Belongs to the amiloride-sensitive sodium channel (TC 1.A.6) family.</text>
</comment>
<keyword evidence="10 12" id="KW-0739">Sodium transport</keyword>
<organism evidence="14">
    <name type="scientific">Darwinula stevensoni</name>
    <dbReference type="NCBI Taxonomy" id="69355"/>
    <lineage>
        <taxon>Eukaryota</taxon>
        <taxon>Metazoa</taxon>
        <taxon>Ecdysozoa</taxon>
        <taxon>Arthropoda</taxon>
        <taxon>Crustacea</taxon>
        <taxon>Oligostraca</taxon>
        <taxon>Ostracoda</taxon>
        <taxon>Podocopa</taxon>
        <taxon>Podocopida</taxon>
        <taxon>Darwinulocopina</taxon>
        <taxon>Darwinuloidea</taxon>
        <taxon>Darwinulidae</taxon>
        <taxon>Darwinula</taxon>
    </lineage>
</organism>
<keyword evidence="7" id="KW-0915">Sodium</keyword>
<reference evidence="14" key="1">
    <citation type="submission" date="2020-11" db="EMBL/GenBank/DDBJ databases">
        <authorList>
            <person name="Tran Van P."/>
        </authorList>
    </citation>
    <scope>NUCLEOTIDE SEQUENCE</scope>
</reference>
<keyword evidence="9 13" id="KW-0472">Membrane</keyword>
<dbReference type="Gene3D" id="1.10.287.770">
    <property type="entry name" value="YojJ-like"/>
    <property type="match status" value="1"/>
</dbReference>
<dbReference type="Proteomes" id="UP000677054">
    <property type="component" value="Unassembled WGS sequence"/>
</dbReference>
<comment type="subcellular location">
    <subcellularLocation>
        <location evidence="1">Membrane</location>
        <topology evidence="1">Multi-pass membrane protein</topology>
    </subcellularLocation>
</comment>
<evidence type="ECO:0000256" key="10">
    <source>
        <dbReference type="ARBA" id="ARBA00023201"/>
    </source>
</evidence>
<keyword evidence="4 12" id="KW-0894">Sodium channel</keyword>
<dbReference type="Pfam" id="PF00858">
    <property type="entry name" value="ASC"/>
    <property type="match status" value="2"/>
</dbReference>
<name>A0A7R9AGR6_9CRUS</name>
<evidence type="ECO:0000256" key="8">
    <source>
        <dbReference type="ARBA" id="ARBA00023065"/>
    </source>
</evidence>
<dbReference type="InterPro" id="IPR001873">
    <property type="entry name" value="ENaC"/>
</dbReference>
<accession>A0A7R9AGR6</accession>
<dbReference type="PANTHER" id="PTHR11690:SF248">
    <property type="entry name" value="PICKPOCKET 17, ISOFORM A"/>
    <property type="match status" value="1"/>
</dbReference>
<dbReference type="PRINTS" id="PR01078">
    <property type="entry name" value="AMINACHANNEL"/>
</dbReference>
<evidence type="ECO:0000256" key="12">
    <source>
        <dbReference type="RuleBase" id="RU000679"/>
    </source>
</evidence>
<keyword evidence="3 12" id="KW-0813">Transport</keyword>
<gene>
    <name evidence="14" type="ORF">DSTB1V02_LOCUS13745</name>
</gene>
<keyword evidence="15" id="KW-1185">Reference proteome</keyword>
<evidence type="ECO:0000313" key="15">
    <source>
        <dbReference type="Proteomes" id="UP000677054"/>
    </source>
</evidence>
<evidence type="ECO:0000256" key="9">
    <source>
        <dbReference type="ARBA" id="ARBA00023136"/>
    </source>
</evidence>
<proteinExistence type="inferred from homology"/>
<dbReference type="EMBL" id="LR906909">
    <property type="protein sequence ID" value="CAD7253999.1"/>
    <property type="molecule type" value="Genomic_DNA"/>
</dbReference>
<evidence type="ECO:0000256" key="2">
    <source>
        <dbReference type="ARBA" id="ARBA00007193"/>
    </source>
</evidence>
<protein>
    <submittedName>
        <fullName evidence="14">Uncharacterized protein</fullName>
    </submittedName>
</protein>
<dbReference type="GO" id="GO:0015280">
    <property type="term" value="F:ligand-gated sodium channel activity"/>
    <property type="evidence" value="ECO:0007669"/>
    <property type="project" value="TreeGrafter"/>
</dbReference>
<evidence type="ECO:0000256" key="13">
    <source>
        <dbReference type="SAM" id="Phobius"/>
    </source>
</evidence>
<dbReference type="PANTHER" id="PTHR11690">
    <property type="entry name" value="AMILORIDE-SENSITIVE SODIUM CHANNEL-RELATED"/>
    <property type="match status" value="1"/>
</dbReference>
<evidence type="ECO:0000256" key="7">
    <source>
        <dbReference type="ARBA" id="ARBA00023053"/>
    </source>
</evidence>
<evidence type="ECO:0000256" key="11">
    <source>
        <dbReference type="ARBA" id="ARBA00023303"/>
    </source>
</evidence>
<evidence type="ECO:0000256" key="4">
    <source>
        <dbReference type="ARBA" id="ARBA00022461"/>
    </source>
</evidence>